<dbReference type="PIRSF" id="PIRSF038471">
    <property type="entry name" value="MreC"/>
    <property type="match status" value="1"/>
</dbReference>
<dbReference type="PANTHER" id="PTHR34138:SF1">
    <property type="entry name" value="CELL SHAPE-DETERMINING PROTEIN MREC"/>
    <property type="match status" value="1"/>
</dbReference>
<keyword evidence="10" id="KW-1185">Reference proteome</keyword>
<dbReference type="RefSeq" id="WP_013087691.1">
    <property type="nucleotide sequence ID" value="NC_014109.1"/>
</dbReference>
<dbReference type="InterPro" id="IPR007221">
    <property type="entry name" value="MreC"/>
</dbReference>
<dbReference type="eggNOG" id="COG1792">
    <property type="taxonomic scope" value="Bacteria"/>
</dbReference>
<dbReference type="STRING" id="515618.RIEPE_0003"/>
<dbReference type="KEGG" id="rip:RIEPE_0018"/>
<gene>
    <name evidence="9" type="primary">mreC1</name>
    <name evidence="8" type="synonym">mreC2</name>
    <name evidence="9" type="ordered locus">RIEPE_0003</name>
    <name evidence="8" type="ordered locus">RIEPE_0018</name>
</gene>
<evidence type="ECO:0000313" key="9">
    <source>
        <dbReference type="EMBL" id="ADD79720.1"/>
    </source>
</evidence>
<dbReference type="Proteomes" id="UP000001700">
    <property type="component" value="Chromosome"/>
</dbReference>
<dbReference type="InterPro" id="IPR042175">
    <property type="entry name" value="Cell/Rod_MreC_2"/>
</dbReference>
<organism evidence="9 10">
    <name type="scientific">Riesia pediculicola (strain USDA)</name>
    <dbReference type="NCBI Taxonomy" id="515618"/>
    <lineage>
        <taxon>Bacteria</taxon>
        <taxon>Pseudomonadati</taxon>
        <taxon>Pseudomonadota</taxon>
        <taxon>Gammaproteobacteria</taxon>
        <taxon>Enterobacterales</taxon>
        <taxon>Enterobacteriaceae</taxon>
        <taxon>Candidatus Riesia</taxon>
    </lineage>
</organism>
<evidence type="ECO:0000256" key="4">
    <source>
        <dbReference type="ARBA" id="ARBA00032089"/>
    </source>
</evidence>
<dbReference type="EMBL" id="CP001085">
    <property type="protein sequence ID" value="ADD79704.1"/>
    <property type="molecule type" value="Genomic_DNA"/>
</dbReference>
<dbReference type="GO" id="GO:0008360">
    <property type="term" value="P:regulation of cell shape"/>
    <property type="evidence" value="ECO:0007669"/>
    <property type="project" value="UniProtKB-KW"/>
</dbReference>
<name>D4G7H7_RIEPU</name>
<dbReference type="Gene3D" id="2.40.10.340">
    <property type="entry name" value="Rod shape-determining protein MreC, domain 1"/>
    <property type="match status" value="1"/>
</dbReference>
<comment type="similarity">
    <text evidence="1 5">Belongs to the MreC family.</text>
</comment>
<dbReference type="KEGG" id="rip:RIEPE_0003"/>
<keyword evidence="6" id="KW-1133">Transmembrane helix</keyword>
<dbReference type="InterPro" id="IPR042177">
    <property type="entry name" value="Cell/Rod_1"/>
</dbReference>
<dbReference type="HOGENOM" id="CLU_042663_2_0_6"/>
<keyword evidence="3 5" id="KW-0133">Cell shape</keyword>
<dbReference type="EMBL" id="CP001085">
    <property type="protein sequence ID" value="ADD79720.1"/>
    <property type="molecule type" value="Genomic_DNA"/>
</dbReference>
<dbReference type="AlphaFoldDB" id="D4G7H7"/>
<dbReference type="OrthoDB" id="9808025at2"/>
<evidence type="ECO:0000256" key="1">
    <source>
        <dbReference type="ARBA" id="ARBA00009369"/>
    </source>
</evidence>
<dbReference type="Pfam" id="PF04085">
    <property type="entry name" value="MreC"/>
    <property type="match status" value="1"/>
</dbReference>
<proteinExistence type="inferred from homology"/>
<evidence type="ECO:0000256" key="5">
    <source>
        <dbReference type="PIRNR" id="PIRNR038471"/>
    </source>
</evidence>
<comment type="function">
    <text evidence="5">Involved in formation and maintenance of cell shape.</text>
</comment>
<dbReference type="PANTHER" id="PTHR34138">
    <property type="entry name" value="CELL SHAPE-DETERMINING PROTEIN MREC"/>
    <property type="match status" value="1"/>
</dbReference>
<dbReference type="GO" id="GO:0005886">
    <property type="term" value="C:plasma membrane"/>
    <property type="evidence" value="ECO:0007669"/>
    <property type="project" value="TreeGrafter"/>
</dbReference>
<reference evidence="9 10" key="1">
    <citation type="submission" date="2008-05" db="EMBL/GenBank/DDBJ databases">
        <title>Genome sequence of Riesia pediculicola USDA.</title>
        <authorList>
            <person name="Kirkness E.F."/>
        </authorList>
    </citation>
    <scope>NUCLEOTIDE SEQUENCE [LARGE SCALE GENOMIC DNA]</scope>
    <source>
        <strain evidence="9 10">USDA</strain>
    </source>
</reference>
<sequence>MRKRYFQKRNSFLFPLFIALFSILLVYVQDIYSKKFSNEFFQEIRGLFDDVISPFYNTVKNTKMFFKSTYDLIIEKKNLIHENRTLKKKFLLSQVEILSSRFLRKENDKLRGLLRISSLSNRYQTTVAKVILNIRTPQINQIVFDKGENDGIKIGQIVLEENGVVGQVVSVGKWFSRASSIYDFSNAIPVICERNGIRMVVLGNGYNNDLKLDYFSENYEDFRPGDILVTSGLGGKFPKGYPVAITSFFKYNQFLSKVEYFAKPIINLKKIDFIVIK</sequence>
<evidence type="ECO:0000313" key="8">
    <source>
        <dbReference type="EMBL" id="ADD79704.1"/>
    </source>
</evidence>
<dbReference type="Gene3D" id="2.40.10.350">
    <property type="entry name" value="Rod shape-determining protein MreC, domain 2"/>
    <property type="match status" value="1"/>
</dbReference>
<evidence type="ECO:0000259" key="7">
    <source>
        <dbReference type="Pfam" id="PF04085"/>
    </source>
</evidence>
<evidence type="ECO:0000256" key="6">
    <source>
        <dbReference type="SAM" id="Phobius"/>
    </source>
</evidence>
<feature type="transmembrane region" description="Helical" evidence="6">
    <location>
        <begin position="12"/>
        <end position="28"/>
    </location>
</feature>
<dbReference type="InterPro" id="IPR055342">
    <property type="entry name" value="MreC_beta-barrel_core"/>
</dbReference>
<feature type="domain" description="Rod shape-determining protein MreC beta-barrel core" evidence="7">
    <location>
        <begin position="130"/>
        <end position="276"/>
    </location>
</feature>
<evidence type="ECO:0000256" key="2">
    <source>
        <dbReference type="ARBA" id="ARBA00013855"/>
    </source>
</evidence>
<keyword evidence="6" id="KW-0472">Membrane</keyword>
<evidence type="ECO:0000313" key="10">
    <source>
        <dbReference type="Proteomes" id="UP000001700"/>
    </source>
</evidence>
<keyword evidence="6" id="KW-0812">Transmembrane</keyword>
<protein>
    <recommendedName>
        <fullName evidence="2 5">Cell shape-determining protein MreC</fullName>
    </recommendedName>
    <alternativeName>
        <fullName evidence="4 5">Cell shape protein MreC</fullName>
    </alternativeName>
</protein>
<evidence type="ECO:0000256" key="3">
    <source>
        <dbReference type="ARBA" id="ARBA00022960"/>
    </source>
</evidence>
<dbReference type="NCBIfam" id="TIGR00219">
    <property type="entry name" value="mreC"/>
    <property type="match status" value="1"/>
</dbReference>
<accession>D4G7H7</accession>